<dbReference type="RefSeq" id="WP_271177579.1">
    <property type="nucleotide sequence ID" value="NZ_BAAAJO010000002.1"/>
</dbReference>
<dbReference type="AlphaFoldDB" id="A0A9W6HAI2"/>
<dbReference type="Proteomes" id="UP001142372">
    <property type="component" value="Unassembled WGS sequence"/>
</dbReference>
<gene>
    <name evidence="2" type="ORF">GCM10017584_24980</name>
</gene>
<comment type="caution">
    <text evidence="2">The sequence shown here is derived from an EMBL/GenBank/DDBJ whole genome shotgun (WGS) entry which is preliminary data.</text>
</comment>
<evidence type="ECO:0000313" key="3">
    <source>
        <dbReference type="Proteomes" id="UP001142372"/>
    </source>
</evidence>
<dbReference type="Pfam" id="PF25355">
    <property type="entry name" value="DUF7882"/>
    <property type="match status" value="1"/>
</dbReference>
<evidence type="ECO:0000259" key="1">
    <source>
        <dbReference type="Pfam" id="PF25355"/>
    </source>
</evidence>
<accession>A0A9W6HAI2</accession>
<protein>
    <recommendedName>
        <fullName evidence="1">DUF7882 domain-containing protein</fullName>
    </recommendedName>
</protein>
<sequence length="107" mass="12027">MGTLIYGAGARYEFDDRVLSHLKIAVTTKLRMHEGFLVSWAQPPERGSGRVSLWLSPAIPVQYVFEATKPPTLNREWLEAMMLSATSSRGLIVMAEDEVAEYLQRGE</sequence>
<dbReference type="InterPro" id="IPR057204">
    <property type="entry name" value="DUF7882"/>
</dbReference>
<keyword evidence="3" id="KW-1185">Reference proteome</keyword>
<evidence type="ECO:0000313" key="2">
    <source>
        <dbReference type="EMBL" id="GLJ76924.1"/>
    </source>
</evidence>
<reference evidence="2" key="1">
    <citation type="journal article" date="2014" name="Int. J. Syst. Evol. Microbiol.">
        <title>Complete genome sequence of Corynebacterium casei LMG S-19264T (=DSM 44701T), isolated from a smear-ripened cheese.</title>
        <authorList>
            <consortium name="US DOE Joint Genome Institute (JGI-PGF)"/>
            <person name="Walter F."/>
            <person name="Albersmeier A."/>
            <person name="Kalinowski J."/>
            <person name="Ruckert C."/>
        </authorList>
    </citation>
    <scope>NUCLEOTIDE SEQUENCE</scope>
    <source>
        <strain evidence="2">VKM Ac-1401</strain>
    </source>
</reference>
<proteinExistence type="predicted"/>
<reference evidence="2" key="2">
    <citation type="submission" date="2023-01" db="EMBL/GenBank/DDBJ databases">
        <authorList>
            <person name="Sun Q."/>
            <person name="Evtushenko L."/>
        </authorList>
    </citation>
    <scope>NUCLEOTIDE SEQUENCE</scope>
    <source>
        <strain evidence="2">VKM Ac-1401</strain>
    </source>
</reference>
<name>A0A9W6HAI2_9MICO</name>
<organism evidence="2 3">
    <name type="scientific">Leifsonia poae</name>
    <dbReference type="NCBI Taxonomy" id="110933"/>
    <lineage>
        <taxon>Bacteria</taxon>
        <taxon>Bacillati</taxon>
        <taxon>Actinomycetota</taxon>
        <taxon>Actinomycetes</taxon>
        <taxon>Micrococcales</taxon>
        <taxon>Microbacteriaceae</taxon>
        <taxon>Leifsonia</taxon>
    </lineage>
</organism>
<dbReference type="EMBL" id="BSEN01000012">
    <property type="protein sequence ID" value="GLJ76924.1"/>
    <property type="molecule type" value="Genomic_DNA"/>
</dbReference>
<feature type="domain" description="DUF7882" evidence="1">
    <location>
        <begin position="1"/>
        <end position="96"/>
    </location>
</feature>